<name>A0A1I1PSJ3_9FLAO</name>
<dbReference type="Proteomes" id="UP000199672">
    <property type="component" value="Unassembled WGS sequence"/>
</dbReference>
<keyword evidence="1" id="KW-0732">Signal</keyword>
<keyword evidence="3" id="KW-1185">Reference proteome</keyword>
<dbReference type="RefSeq" id="WP_091492616.1">
    <property type="nucleotide sequence ID" value="NZ_FOMH01000004.1"/>
</dbReference>
<organism evidence="2 3">
    <name type="scientific">Flavobacterium phragmitis</name>
    <dbReference type="NCBI Taxonomy" id="739143"/>
    <lineage>
        <taxon>Bacteria</taxon>
        <taxon>Pseudomonadati</taxon>
        <taxon>Bacteroidota</taxon>
        <taxon>Flavobacteriia</taxon>
        <taxon>Flavobacteriales</taxon>
        <taxon>Flavobacteriaceae</taxon>
        <taxon>Flavobacterium</taxon>
    </lineage>
</organism>
<sequence>MKTYFKLALLFWCLSISVNAQVGISTNNPNKDAVLDLNRTDGTSAKGLLLPKVALSATNNFYPLTSHIAGMKVYNTASSGSGSFAVTPGEYINDGIQWIRTSSINWQLDGNINGNERSIGTNDNFDLPIKTNNIEKMRITSEGQLLLNTTTPLPGGAAAKIQINNGTTAGAIQLVDGTQGAGKILTSDGEGVASWKAPASQYTILGVIPATQTTAPITFTKPIFYTGCYIDLPAGQWNVSSTMYFVADGTACVKPGYQNTGFMSFFLSTSSTANTPPTYASNIKSIIIPPLYLGGSDFINCYGTGTIPISISSPQRIYVWGFIATNTYNSTLPNLTGNIAIASGASANGTVGIYGPYTQLFATPITY</sequence>
<dbReference type="EMBL" id="FOMH01000004">
    <property type="protein sequence ID" value="SFD09953.1"/>
    <property type="molecule type" value="Genomic_DNA"/>
</dbReference>
<proteinExistence type="predicted"/>
<evidence type="ECO:0000256" key="1">
    <source>
        <dbReference type="SAM" id="SignalP"/>
    </source>
</evidence>
<dbReference type="OrthoDB" id="9808953at2"/>
<feature type="chain" id="PRO_5011537832" evidence="1">
    <location>
        <begin position="21"/>
        <end position="367"/>
    </location>
</feature>
<gene>
    <name evidence="2" type="ORF">SAMN05216297_104200</name>
</gene>
<reference evidence="3" key="1">
    <citation type="submission" date="2016-10" db="EMBL/GenBank/DDBJ databases">
        <authorList>
            <person name="Varghese N."/>
            <person name="Submissions S."/>
        </authorList>
    </citation>
    <scope>NUCLEOTIDE SEQUENCE [LARGE SCALE GENOMIC DNA]</scope>
    <source>
        <strain evidence="3">CGMCC 1.10370</strain>
    </source>
</reference>
<evidence type="ECO:0000313" key="2">
    <source>
        <dbReference type="EMBL" id="SFD09953.1"/>
    </source>
</evidence>
<dbReference type="AlphaFoldDB" id="A0A1I1PSJ3"/>
<feature type="signal peptide" evidence="1">
    <location>
        <begin position="1"/>
        <end position="20"/>
    </location>
</feature>
<protein>
    <submittedName>
        <fullName evidence="2">Uncharacterized protein</fullName>
    </submittedName>
</protein>
<accession>A0A1I1PSJ3</accession>
<evidence type="ECO:0000313" key="3">
    <source>
        <dbReference type="Proteomes" id="UP000199672"/>
    </source>
</evidence>
<dbReference type="STRING" id="739143.SAMN05216297_104200"/>